<dbReference type="PANTHER" id="PTHR33744:SF1">
    <property type="entry name" value="DNA-BINDING TRANSCRIPTIONAL ACTIVATOR ADER"/>
    <property type="match status" value="1"/>
</dbReference>
<dbReference type="PANTHER" id="PTHR33744">
    <property type="entry name" value="CARBOHYDRATE DIACID REGULATOR"/>
    <property type="match status" value="1"/>
</dbReference>
<evidence type="ECO:0000259" key="4">
    <source>
        <dbReference type="Pfam" id="PF17853"/>
    </source>
</evidence>
<evidence type="ECO:0000259" key="3">
    <source>
        <dbReference type="Pfam" id="PF14361"/>
    </source>
</evidence>
<evidence type="ECO:0000313" key="5">
    <source>
        <dbReference type="EMBL" id="CUU59618.1"/>
    </source>
</evidence>
<organism evidence="5 6">
    <name type="scientific">Parafrankia irregularis</name>
    <dbReference type="NCBI Taxonomy" id="795642"/>
    <lineage>
        <taxon>Bacteria</taxon>
        <taxon>Bacillati</taxon>
        <taxon>Actinomycetota</taxon>
        <taxon>Actinomycetes</taxon>
        <taxon>Frankiales</taxon>
        <taxon>Frankiaceae</taxon>
        <taxon>Parafrankia</taxon>
    </lineage>
</organism>
<reference evidence="6" key="1">
    <citation type="submission" date="2015-11" db="EMBL/GenBank/DDBJ databases">
        <authorList>
            <person name="Varghese N."/>
        </authorList>
    </citation>
    <scope>NUCLEOTIDE SEQUENCE [LARGE SCALE GENOMIC DNA]</scope>
    <source>
        <strain evidence="6">DSM 45899</strain>
    </source>
</reference>
<sequence>MGALPERPPAALARASRRVGRAPDEPGLTGVLATAENLLGQLVAHAVDAIWAQVPAYRTSTDGQLREDVTAHVEAVFRVLLASVAEQRPTRAEDLAPTRAQSRRRARQEIPLADLLQAFLVGQLTLWERLVAATHADSGARAATLALAADVMRLTEAGTAAAAESYLDEQQFQLADSERLRRDVLEDLLAARELPDGPKRSLLRSVGLGARTRMVALSAVPVAPLSADQQLQDAASALRRAVVRGSAGLVVVRQAEIVAVSPVPACAAEVVERLEALVDALGRDGVRLAVGVSAVHDQLVELPEAYSEACLARRSLGEYGGVVVLPLLSSFDYLLMRDDSLARQLVRPAVRRFVEEDSACGSRLIKTFLAYTASNLNAKTAAELLHLHANTAYYRLERIAERTGCDLRSVEDVIELIVAIRLLAPGGVVRRPERLGGQFVDESQPTS</sequence>
<dbReference type="InterPro" id="IPR025751">
    <property type="entry name" value="RsbRD_N_dom"/>
</dbReference>
<evidence type="ECO:0000256" key="1">
    <source>
        <dbReference type="ARBA" id="ARBA00006754"/>
    </source>
</evidence>
<evidence type="ECO:0000259" key="2">
    <source>
        <dbReference type="Pfam" id="PF13556"/>
    </source>
</evidence>
<dbReference type="Proteomes" id="UP000198802">
    <property type="component" value="Unassembled WGS sequence"/>
</dbReference>
<evidence type="ECO:0000313" key="6">
    <source>
        <dbReference type="Proteomes" id="UP000198802"/>
    </source>
</evidence>
<comment type="similarity">
    <text evidence="1">Belongs to the CdaR family.</text>
</comment>
<dbReference type="InterPro" id="IPR025736">
    <property type="entry name" value="PucR_C-HTH_dom"/>
</dbReference>
<dbReference type="InterPro" id="IPR042070">
    <property type="entry name" value="PucR_C-HTH_sf"/>
</dbReference>
<feature type="domain" description="RsbT co-antagonist protein RsbRD N-terminal" evidence="3">
    <location>
        <begin position="41"/>
        <end position="181"/>
    </location>
</feature>
<dbReference type="EMBL" id="FAOZ01000029">
    <property type="protein sequence ID" value="CUU59618.1"/>
    <property type="molecule type" value="Genomic_DNA"/>
</dbReference>
<dbReference type="Pfam" id="PF14361">
    <property type="entry name" value="RsbRD_N"/>
    <property type="match status" value="1"/>
</dbReference>
<proteinExistence type="inferred from homology"/>
<accession>A0A0S4QX48</accession>
<feature type="domain" description="CdaR GGDEF-like" evidence="4">
    <location>
        <begin position="208"/>
        <end position="314"/>
    </location>
</feature>
<name>A0A0S4QX48_9ACTN</name>
<protein>
    <submittedName>
        <fullName evidence="5">Sugar diacid utilization regulator</fullName>
    </submittedName>
</protein>
<dbReference type="Pfam" id="PF13556">
    <property type="entry name" value="HTH_30"/>
    <property type="match status" value="1"/>
</dbReference>
<dbReference type="RefSeq" id="WP_091283812.1">
    <property type="nucleotide sequence ID" value="NZ_FAOZ01000029.1"/>
</dbReference>
<dbReference type="Gene3D" id="1.10.10.2840">
    <property type="entry name" value="PucR C-terminal helix-turn-helix domain"/>
    <property type="match status" value="1"/>
</dbReference>
<feature type="domain" description="PucR C-terminal helix-turn-helix" evidence="2">
    <location>
        <begin position="364"/>
        <end position="421"/>
    </location>
</feature>
<keyword evidence="6" id="KW-1185">Reference proteome</keyword>
<dbReference type="InterPro" id="IPR051448">
    <property type="entry name" value="CdaR-like_regulators"/>
</dbReference>
<gene>
    <name evidence="5" type="ORF">Ga0074812_12989</name>
</gene>
<dbReference type="AlphaFoldDB" id="A0A0S4QX48"/>
<dbReference type="InterPro" id="IPR041522">
    <property type="entry name" value="CdaR_GGDEF"/>
</dbReference>
<dbReference type="Pfam" id="PF17853">
    <property type="entry name" value="GGDEF_2"/>
    <property type="match status" value="1"/>
</dbReference>